<evidence type="ECO:0000313" key="1">
    <source>
        <dbReference type="EMBL" id="KAI0068697.1"/>
    </source>
</evidence>
<proteinExistence type="predicted"/>
<organism evidence="1 2">
    <name type="scientific">Artomyces pyxidatus</name>
    <dbReference type="NCBI Taxonomy" id="48021"/>
    <lineage>
        <taxon>Eukaryota</taxon>
        <taxon>Fungi</taxon>
        <taxon>Dikarya</taxon>
        <taxon>Basidiomycota</taxon>
        <taxon>Agaricomycotina</taxon>
        <taxon>Agaricomycetes</taxon>
        <taxon>Russulales</taxon>
        <taxon>Auriscalpiaceae</taxon>
        <taxon>Artomyces</taxon>
    </lineage>
</organism>
<sequence>MSDSHEWIPAGPGDSRSPCPALNSLANQGYLPRDGKNITIPFLVGVLRNVYQVSFPFAVALAVGGATMCGNGYKFDLHDLALHNKIEHDASLTHADVEEGGKFAPTVPDAKLLQAMLDSTDRDYLTFDDLVRVRMARDETIVHPFTGTQVTICNGEVALILQVLGDENGHVKKTWVRQWFGEERLPDGWTGPLHPIGILGTDGLLKKVGARIGEIKGKSD</sequence>
<gene>
    <name evidence="1" type="ORF">BV25DRAFT_1833883</name>
</gene>
<dbReference type="EMBL" id="MU277187">
    <property type="protein sequence ID" value="KAI0068697.1"/>
    <property type="molecule type" value="Genomic_DNA"/>
</dbReference>
<protein>
    <submittedName>
        <fullName evidence="1">Cloroperoxidase</fullName>
    </submittedName>
</protein>
<dbReference type="Proteomes" id="UP000814140">
    <property type="component" value="Unassembled WGS sequence"/>
</dbReference>
<name>A0ACB8TJU5_9AGAM</name>
<keyword evidence="2" id="KW-1185">Reference proteome</keyword>
<reference evidence="1" key="2">
    <citation type="journal article" date="2022" name="New Phytol.">
        <title>Evolutionary transition to the ectomycorrhizal habit in the genomes of a hyperdiverse lineage of mushroom-forming fungi.</title>
        <authorList>
            <person name="Looney B."/>
            <person name="Miyauchi S."/>
            <person name="Morin E."/>
            <person name="Drula E."/>
            <person name="Courty P.E."/>
            <person name="Kohler A."/>
            <person name="Kuo A."/>
            <person name="LaButti K."/>
            <person name="Pangilinan J."/>
            <person name="Lipzen A."/>
            <person name="Riley R."/>
            <person name="Andreopoulos W."/>
            <person name="He G."/>
            <person name="Johnson J."/>
            <person name="Nolan M."/>
            <person name="Tritt A."/>
            <person name="Barry K.W."/>
            <person name="Grigoriev I.V."/>
            <person name="Nagy L.G."/>
            <person name="Hibbett D."/>
            <person name="Henrissat B."/>
            <person name="Matheny P.B."/>
            <person name="Labbe J."/>
            <person name="Martin F.M."/>
        </authorList>
    </citation>
    <scope>NUCLEOTIDE SEQUENCE</scope>
    <source>
        <strain evidence="1">HHB10654</strain>
    </source>
</reference>
<accession>A0ACB8TJU5</accession>
<evidence type="ECO:0000313" key="2">
    <source>
        <dbReference type="Proteomes" id="UP000814140"/>
    </source>
</evidence>
<reference evidence="1" key="1">
    <citation type="submission" date="2021-03" db="EMBL/GenBank/DDBJ databases">
        <authorList>
            <consortium name="DOE Joint Genome Institute"/>
            <person name="Ahrendt S."/>
            <person name="Looney B.P."/>
            <person name="Miyauchi S."/>
            <person name="Morin E."/>
            <person name="Drula E."/>
            <person name="Courty P.E."/>
            <person name="Chicoki N."/>
            <person name="Fauchery L."/>
            <person name="Kohler A."/>
            <person name="Kuo A."/>
            <person name="Labutti K."/>
            <person name="Pangilinan J."/>
            <person name="Lipzen A."/>
            <person name="Riley R."/>
            <person name="Andreopoulos W."/>
            <person name="He G."/>
            <person name="Johnson J."/>
            <person name="Barry K.W."/>
            <person name="Grigoriev I.V."/>
            <person name="Nagy L."/>
            <person name="Hibbett D."/>
            <person name="Henrissat B."/>
            <person name="Matheny P.B."/>
            <person name="Labbe J."/>
            <person name="Martin F."/>
        </authorList>
    </citation>
    <scope>NUCLEOTIDE SEQUENCE</scope>
    <source>
        <strain evidence="1">HHB10654</strain>
    </source>
</reference>
<comment type="caution">
    <text evidence="1">The sequence shown here is derived from an EMBL/GenBank/DDBJ whole genome shotgun (WGS) entry which is preliminary data.</text>
</comment>